<feature type="domain" description="Peptidase C14 caspase" evidence="3">
    <location>
        <begin position="180"/>
        <end position="472"/>
    </location>
</feature>
<feature type="compositionally biased region" description="Gly residues" evidence="2">
    <location>
        <begin position="22"/>
        <end position="42"/>
    </location>
</feature>
<feature type="region of interest" description="Disordered" evidence="2">
    <location>
        <begin position="1"/>
        <end position="42"/>
    </location>
</feature>
<dbReference type="InterPro" id="IPR011600">
    <property type="entry name" value="Pept_C14_caspase"/>
</dbReference>
<proteinExistence type="inferred from homology"/>
<comment type="similarity">
    <text evidence="1">Belongs to the peptidase C14B family.</text>
</comment>
<dbReference type="InterPro" id="IPR050452">
    <property type="entry name" value="Metacaspase"/>
</dbReference>
<gene>
    <name evidence="4" type="ORF">VSP0166_LOCUS11865</name>
</gene>
<name>A0A7S4IFK1_9EUKA</name>
<reference evidence="4" key="1">
    <citation type="submission" date="2021-01" db="EMBL/GenBank/DDBJ databases">
        <authorList>
            <person name="Corre E."/>
            <person name="Pelletier E."/>
            <person name="Niang G."/>
            <person name="Scheremetjew M."/>
            <person name="Finn R."/>
            <person name="Kale V."/>
            <person name="Holt S."/>
            <person name="Cochrane G."/>
            <person name="Meng A."/>
            <person name="Brown T."/>
            <person name="Cohen L."/>
        </authorList>
    </citation>
    <scope>NUCLEOTIDE SEQUENCE</scope>
    <source>
        <strain evidence="4">DIVA3 518/3/11/1/6</strain>
    </source>
</reference>
<dbReference type="Gene3D" id="3.40.50.12660">
    <property type="match status" value="1"/>
</dbReference>
<dbReference type="PANTHER" id="PTHR48104">
    <property type="entry name" value="METACASPASE-4"/>
    <property type="match status" value="1"/>
</dbReference>
<dbReference type="AlphaFoldDB" id="A0A7S4IFK1"/>
<evidence type="ECO:0000256" key="1">
    <source>
        <dbReference type="ARBA" id="ARBA00009005"/>
    </source>
</evidence>
<evidence type="ECO:0000256" key="2">
    <source>
        <dbReference type="SAM" id="MobiDB-lite"/>
    </source>
</evidence>
<protein>
    <recommendedName>
        <fullName evidence="3">Peptidase C14 caspase domain-containing protein</fullName>
    </recommendedName>
</protein>
<sequence>MGGMPPPSSGFDSTAMSVGTGAPPGGNYGAPPGGNYMGAGPPGGGYGAPGPYGAAPPSPGGNYGAVSMGGPPGGNYGAPPPSGNYMGGAPPPASNYGAQPQMQTPPNPYGAPSGYMGAPPPSGNYGPPPGGNYGAPGGNYGAAPPAGPPGGYMGGQPGGGYGAPVAARTGNAHMLNTGGKRRAVIIGINYLRSNRGRLRGCINDANNISRFISEHFGFRDIRLMTDDSPPNSPNHPTKQNMINAMNWLVADAQPGDSFFFHFSGHGGQSEDKTHMEDDGLNETILPADWESVGMIVDDDLHNMLVRNLPEGSRFTAIFDSCHSGTALDLPYLYKVQSGQFKNAHKAEEDRFWGRHKAKAKKTKVSGIGGAAKMFSSHVTGEVSHQVKKKVRKGIMEQRNTTKAIVVMFSGCRDDQTSADATMANQATGAMSYSFMETLKRNQGNISYADLLAGMRDVLHNGAKKFTQLPQLSYGRPMDMSQSFTM</sequence>
<evidence type="ECO:0000259" key="3">
    <source>
        <dbReference type="Pfam" id="PF00656"/>
    </source>
</evidence>
<dbReference type="PANTHER" id="PTHR48104:SF30">
    <property type="entry name" value="METACASPASE-1"/>
    <property type="match status" value="1"/>
</dbReference>
<dbReference type="GO" id="GO:0006508">
    <property type="term" value="P:proteolysis"/>
    <property type="evidence" value="ECO:0007669"/>
    <property type="project" value="InterPro"/>
</dbReference>
<dbReference type="EMBL" id="HBKP01016745">
    <property type="protein sequence ID" value="CAE2227878.1"/>
    <property type="molecule type" value="Transcribed_RNA"/>
</dbReference>
<dbReference type="Pfam" id="PF00656">
    <property type="entry name" value="Peptidase_C14"/>
    <property type="match status" value="1"/>
</dbReference>
<dbReference type="GO" id="GO:0004197">
    <property type="term" value="F:cysteine-type endopeptidase activity"/>
    <property type="evidence" value="ECO:0007669"/>
    <property type="project" value="InterPro"/>
</dbReference>
<dbReference type="InterPro" id="IPR029030">
    <property type="entry name" value="Caspase-like_dom_sf"/>
</dbReference>
<feature type="region of interest" description="Disordered" evidence="2">
    <location>
        <begin position="79"/>
        <end position="123"/>
    </location>
</feature>
<organism evidence="4">
    <name type="scientific">Vannella robusta</name>
    <dbReference type="NCBI Taxonomy" id="1487602"/>
    <lineage>
        <taxon>Eukaryota</taxon>
        <taxon>Amoebozoa</taxon>
        <taxon>Discosea</taxon>
        <taxon>Flabellinia</taxon>
        <taxon>Vannellidae</taxon>
        <taxon>Vannella</taxon>
    </lineage>
</organism>
<accession>A0A7S4IFK1</accession>
<dbReference type="SUPFAM" id="SSF52129">
    <property type="entry name" value="Caspase-like"/>
    <property type="match status" value="1"/>
</dbReference>
<evidence type="ECO:0000313" key="4">
    <source>
        <dbReference type="EMBL" id="CAE2227878.1"/>
    </source>
</evidence>
<dbReference type="GO" id="GO:0005737">
    <property type="term" value="C:cytoplasm"/>
    <property type="evidence" value="ECO:0007669"/>
    <property type="project" value="TreeGrafter"/>
</dbReference>